<feature type="domain" description="Histidine kinase" evidence="6">
    <location>
        <begin position="836"/>
        <end position="1049"/>
    </location>
</feature>
<feature type="transmembrane region" description="Helical" evidence="5">
    <location>
        <begin position="758"/>
        <end position="777"/>
    </location>
</feature>
<dbReference type="PANTHER" id="PTHR43547">
    <property type="entry name" value="TWO-COMPONENT HISTIDINE KINASE"/>
    <property type="match status" value="1"/>
</dbReference>
<keyword evidence="5" id="KW-1133">Transmembrane helix</keyword>
<feature type="transmembrane region" description="Helical" evidence="5">
    <location>
        <begin position="12"/>
        <end position="30"/>
    </location>
</feature>
<dbReference type="GO" id="GO:0000155">
    <property type="term" value="F:phosphorelay sensor kinase activity"/>
    <property type="evidence" value="ECO:0007669"/>
    <property type="project" value="InterPro"/>
</dbReference>
<reference evidence="7 8" key="1">
    <citation type="submission" date="2017-06" db="EMBL/GenBank/DDBJ databases">
        <authorList>
            <person name="Kim H.J."/>
            <person name="Triplett B.A."/>
        </authorList>
    </citation>
    <scope>NUCLEOTIDE SEQUENCE [LARGE SCALE GENOMIC DNA]</scope>
    <source>
        <strain evidence="7 8">DSM 19307</strain>
    </source>
</reference>
<dbReference type="PRINTS" id="PR00344">
    <property type="entry name" value="BCTRLSENSOR"/>
</dbReference>
<evidence type="ECO:0000259" key="6">
    <source>
        <dbReference type="PROSITE" id="PS50109"/>
    </source>
</evidence>
<evidence type="ECO:0000256" key="2">
    <source>
        <dbReference type="ARBA" id="ARBA00012438"/>
    </source>
</evidence>
<dbReference type="Pfam" id="PF07494">
    <property type="entry name" value="Reg_prop"/>
    <property type="match status" value="4"/>
</dbReference>
<dbReference type="InterPro" id="IPR036097">
    <property type="entry name" value="HisK_dim/P_sf"/>
</dbReference>
<evidence type="ECO:0000256" key="3">
    <source>
        <dbReference type="ARBA" id="ARBA00022553"/>
    </source>
</evidence>
<dbReference type="InterPro" id="IPR004358">
    <property type="entry name" value="Sig_transdc_His_kin-like_C"/>
</dbReference>
<dbReference type="Pfam" id="PF00512">
    <property type="entry name" value="HisKA"/>
    <property type="match status" value="1"/>
</dbReference>
<evidence type="ECO:0000313" key="8">
    <source>
        <dbReference type="Proteomes" id="UP000198393"/>
    </source>
</evidence>
<organism evidence="7 8">
    <name type="scientific">Ekhidna lutea</name>
    <dbReference type="NCBI Taxonomy" id="447679"/>
    <lineage>
        <taxon>Bacteria</taxon>
        <taxon>Pseudomonadati</taxon>
        <taxon>Bacteroidota</taxon>
        <taxon>Cytophagia</taxon>
        <taxon>Cytophagales</taxon>
        <taxon>Reichenbachiellaceae</taxon>
        <taxon>Ekhidna</taxon>
    </lineage>
</organism>
<dbReference type="OrthoDB" id="9806995at2"/>
<dbReference type="Gene3D" id="2.130.10.10">
    <property type="entry name" value="YVTN repeat-like/Quinoprotein amine dehydrogenase"/>
    <property type="match status" value="3"/>
</dbReference>
<dbReference type="InterPro" id="IPR003594">
    <property type="entry name" value="HATPase_dom"/>
</dbReference>
<dbReference type="InterPro" id="IPR011123">
    <property type="entry name" value="Y_Y_Y"/>
</dbReference>
<dbReference type="InterPro" id="IPR015943">
    <property type="entry name" value="WD40/YVTN_repeat-like_dom_sf"/>
</dbReference>
<dbReference type="InterPro" id="IPR013783">
    <property type="entry name" value="Ig-like_fold"/>
</dbReference>
<dbReference type="Gene3D" id="2.60.40.10">
    <property type="entry name" value="Immunoglobulins"/>
    <property type="match status" value="1"/>
</dbReference>
<dbReference type="SUPFAM" id="SSF47384">
    <property type="entry name" value="Homodimeric domain of signal transducing histidine kinase"/>
    <property type="match status" value="1"/>
</dbReference>
<dbReference type="CDD" id="cd00082">
    <property type="entry name" value="HisKA"/>
    <property type="match status" value="1"/>
</dbReference>
<dbReference type="InterPro" id="IPR011110">
    <property type="entry name" value="Reg_prop"/>
</dbReference>
<name>A0A239K733_EKHLU</name>
<proteinExistence type="predicted"/>
<dbReference type="EMBL" id="FZPD01000004">
    <property type="protein sequence ID" value="SNT13419.1"/>
    <property type="molecule type" value="Genomic_DNA"/>
</dbReference>
<dbReference type="PANTHER" id="PTHR43547:SF2">
    <property type="entry name" value="HYBRID SIGNAL TRANSDUCTION HISTIDINE KINASE C"/>
    <property type="match status" value="1"/>
</dbReference>
<keyword evidence="5" id="KW-0812">Transmembrane</keyword>
<dbReference type="InterPro" id="IPR036890">
    <property type="entry name" value="HATPase_C_sf"/>
</dbReference>
<evidence type="ECO:0000256" key="5">
    <source>
        <dbReference type="SAM" id="Phobius"/>
    </source>
</evidence>
<dbReference type="Gene3D" id="1.10.287.130">
    <property type="match status" value="1"/>
</dbReference>
<keyword evidence="5" id="KW-0472">Membrane</keyword>
<evidence type="ECO:0000256" key="1">
    <source>
        <dbReference type="ARBA" id="ARBA00000085"/>
    </source>
</evidence>
<dbReference type="SMART" id="SM00388">
    <property type="entry name" value="HisKA"/>
    <property type="match status" value="1"/>
</dbReference>
<keyword evidence="8" id="KW-1185">Reference proteome</keyword>
<dbReference type="AlphaFoldDB" id="A0A239K733"/>
<feature type="coiled-coil region" evidence="4">
    <location>
        <begin position="779"/>
        <end position="824"/>
    </location>
</feature>
<keyword evidence="3" id="KW-0597">Phosphoprotein</keyword>
<dbReference type="PROSITE" id="PS50109">
    <property type="entry name" value="HIS_KIN"/>
    <property type="match status" value="1"/>
</dbReference>
<dbReference type="InterPro" id="IPR003661">
    <property type="entry name" value="HisK_dim/P_dom"/>
</dbReference>
<dbReference type="SMART" id="SM00387">
    <property type="entry name" value="HATPase_c"/>
    <property type="match status" value="1"/>
</dbReference>
<sequence>MTICLPIFIKKMIRLYSLLVCVGTFFLPLINDAQQLNQQKRLSQFVLRSWNTNAGLTSESVSEMVQTNDGYIWIGTYTGLHRFDGKDFTVFTNQNSDLPSSNVLRIEKGQGGELWLGTLHGIAIYENGVFTVPEKLDSVENLSIEEMLITRDGDLWFSTKSNNLFYYNQNSLTEFTKEFGVENSTVLSMCEDRNGNVYFGTDDSQLIIYSPSGTLVKYSLGNDLNGINVMESKSGLTYLGTGDGFYLWDGTELIKNPILGSSTVNSILIDENKTFWLGTMKGLFRYQSTTQSLDSLTEQNGIPNNIIEDLIFDSQGNVWVGTYRSGIFYLGDGSITSFTKNDGLATNIISSVTELNEETFLLGNENGSLNLLQNGQISDYKPAISIPSERLKNLFTDSKGRVWVCTYGGLVILDGPRSKHYKVSNGFPDNFIRLAYEDKDGTIWLGTKNAGLLLFESDDLSKWKSITIEDGLSSNYIMSIEENKNGDMIVATISGLNFIRDKEVFKTVTTDDGLPSNFMFSTQATSEYIWIASNDGLSGYSENGIVNFNTERGMPTNIIYDVIADKSGTLWMPAENAILAIKITALEAAAENPEKGIKVKQYDESYGMKNSHCLGAVLTFVDSKDRFWVPTIGGIVMMDPDNINTPSFTPSIIIEGIQADNVHLPLGEGVSVPSGTNRLLIDFTGISYAQTELLQFRYKLSPFDDEWVIASNERNAIYTNLTPGNYEFELQTGVEGNFTDSTLTTRIRIEASWWQTTWAKILLIFAVICLALFIYWIRLRSLRKNNIRLEETVTKRTEEIENQKRELKSAIEQLRSAQEQMIQSDKMASLGILAAGVAHEINNPLNFIQGGIEGLEQKLKKHKSIKKEDYGVLIGAVKEGISRASTIVHSLNEFSHASEDKLEPCDVHHLIDNCITMIGYRLKNGIELTKNYDSKEAIVLGNNGKLHQAFLNIITNSIQAIDRKGKITVETEINSENIFIEFIDSGHGIKPEHLTKITEPFFSTKEPGKGTGLGLSITYTIINEHKGKLAYNSEWGKGTTARVSLPLLKK</sequence>
<gene>
    <name evidence="7" type="ORF">SAMN05421640_2438</name>
</gene>
<comment type="catalytic activity">
    <reaction evidence="1">
        <text>ATP + protein L-histidine = ADP + protein N-phospho-L-histidine.</text>
        <dbReference type="EC" id="2.7.13.3"/>
    </reaction>
</comment>
<protein>
    <recommendedName>
        <fullName evidence="2">histidine kinase</fullName>
        <ecNumber evidence="2">2.7.13.3</ecNumber>
    </recommendedName>
</protein>
<dbReference type="SUPFAM" id="SSF63829">
    <property type="entry name" value="Calcium-dependent phosphotriesterase"/>
    <property type="match status" value="2"/>
</dbReference>
<evidence type="ECO:0000256" key="4">
    <source>
        <dbReference type="SAM" id="Coils"/>
    </source>
</evidence>
<dbReference type="SUPFAM" id="SSF55874">
    <property type="entry name" value="ATPase domain of HSP90 chaperone/DNA topoisomerase II/histidine kinase"/>
    <property type="match status" value="1"/>
</dbReference>
<evidence type="ECO:0000313" key="7">
    <source>
        <dbReference type="EMBL" id="SNT13419.1"/>
    </source>
</evidence>
<dbReference type="Pfam" id="PF02518">
    <property type="entry name" value="HATPase_c"/>
    <property type="match status" value="1"/>
</dbReference>
<dbReference type="InterPro" id="IPR005467">
    <property type="entry name" value="His_kinase_dom"/>
</dbReference>
<accession>A0A239K733</accession>
<dbReference type="Proteomes" id="UP000198393">
    <property type="component" value="Unassembled WGS sequence"/>
</dbReference>
<dbReference type="EC" id="2.7.13.3" evidence="2"/>
<keyword evidence="4" id="KW-0175">Coiled coil</keyword>
<dbReference type="Gene3D" id="3.30.565.10">
    <property type="entry name" value="Histidine kinase-like ATPase, C-terminal domain"/>
    <property type="match status" value="1"/>
</dbReference>
<dbReference type="Pfam" id="PF07495">
    <property type="entry name" value="Y_Y_Y"/>
    <property type="match status" value="1"/>
</dbReference>